<comment type="caution">
    <text evidence="1">The sequence shown here is derived from an EMBL/GenBank/DDBJ whole genome shotgun (WGS) entry which is preliminary data.</text>
</comment>
<dbReference type="Proteomes" id="UP000244338">
    <property type="component" value="Unassembled WGS sequence"/>
</dbReference>
<proteinExistence type="predicted"/>
<protein>
    <recommendedName>
        <fullName evidence="3">DUF2007 domain-containing protein</fullName>
    </recommendedName>
</protein>
<organism evidence="1 2">
    <name type="scientific">Candidatus Carbonibacillus altaicus</name>
    <dbReference type="NCBI Taxonomy" id="2163959"/>
    <lineage>
        <taxon>Bacteria</taxon>
        <taxon>Bacillati</taxon>
        <taxon>Bacillota</taxon>
        <taxon>Bacilli</taxon>
        <taxon>Bacillales</taxon>
        <taxon>Candidatus Carbonibacillus</taxon>
    </lineage>
</organism>
<sequence>MASAHYEKVATLNDVFEAQLLETMLKERNIPYILRSYEDEAYGGLFQFTLGWGAIEAPREHVETIRELLEEIRQM</sequence>
<name>A0A2R6Y5I6_9BACL</name>
<dbReference type="EMBL" id="PEBX01000001">
    <property type="protein sequence ID" value="PTQ57918.1"/>
    <property type="molecule type" value="Genomic_DNA"/>
</dbReference>
<evidence type="ECO:0008006" key="3">
    <source>
        <dbReference type="Google" id="ProtNLM"/>
    </source>
</evidence>
<reference evidence="2" key="1">
    <citation type="journal article" date="2018" name="Sci. Rep.">
        <title>Lignite coal burning seam in the remote Altai Mountains harbors a hydrogen-driven thermophilic microbial community.</title>
        <authorList>
            <person name="Kadnikov V.V."/>
            <person name="Mardanov A.V."/>
            <person name="Ivasenko D.A."/>
            <person name="Antsiferov D.V."/>
            <person name="Beletsky A.V."/>
            <person name="Karnachuk O.V."/>
            <person name="Ravin N.V."/>
        </authorList>
    </citation>
    <scope>NUCLEOTIDE SEQUENCE [LARGE SCALE GENOMIC DNA]</scope>
</reference>
<accession>A0A2R6Y5I6</accession>
<evidence type="ECO:0000313" key="1">
    <source>
        <dbReference type="EMBL" id="PTQ57918.1"/>
    </source>
</evidence>
<gene>
    <name evidence="1" type="ORF">BSOLF_0429</name>
</gene>
<dbReference type="AlphaFoldDB" id="A0A2R6Y5I6"/>
<evidence type="ECO:0000313" key="2">
    <source>
        <dbReference type="Proteomes" id="UP000244338"/>
    </source>
</evidence>